<dbReference type="SUPFAM" id="SSF55729">
    <property type="entry name" value="Acyl-CoA N-acyltransferases (Nat)"/>
    <property type="match status" value="1"/>
</dbReference>
<accession>A0A850QEQ0</accession>
<dbReference type="RefSeq" id="WP_176803581.1">
    <property type="nucleotide sequence ID" value="NZ_JABXYJ010000005.1"/>
</dbReference>
<evidence type="ECO:0000256" key="2">
    <source>
        <dbReference type="ARBA" id="ARBA00023315"/>
    </source>
</evidence>
<evidence type="ECO:0000313" key="5">
    <source>
        <dbReference type="EMBL" id="NVO78051.1"/>
    </source>
</evidence>
<evidence type="ECO:0000256" key="1">
    <source>
        <dbReference type="ARBA" id="ARBA00022679"/>
    </source>
</evidence>
<dbReference type="PANTHER" id="PTHR43792:SF8">
    <property type="entry name" value="[RIBOSOMAL PROTEIN US5]-ALANINE N-ACETYLTRANSFERASE"/>
    <property type="match status" value="1"/>
</dbReference>
<organism evidence="5 6">
    <name type="scientific">Undibacterium oligocarboniphilum</name>
    <dbReference type="NCBI Taxonomy" id="666702"/>
    <lineage>
        <taxon>Bacteria</taxon>
        <taxon>Pseudomonadati</taxon>
        <taxon>Pseudomonadota</taxon>
        <taxon>Betaproteobacteria</taxon>
        <taxon>Burkholderiales</taxon>
        <taxon>Oxalobacteraceae</taxon>
        <taxon>Undibacterium</taxon>
    </lineage>
</organism>
<keyword evidence="1 5" id="KW-0808">Transferase</keyword>
<dbReference type="Gene3D" id="3.40.630.30">
    <property type="match status" value="1"/>
</dbReference>
<keyword evidence="2" id="KW-0012">Acyltransferase</keyword>
<dbReference type="InterPro" id="IPR000182">
    <property type="entry name" value="GNAT_dom"/>
</dbReference>
<protein>
    <submittedName>
        <fullName evidence="5">GNAT family N-acetyltransferase</fullName>
    </submittedName>
</protein>
<dbReference type="AlphaFoldDB" id="A0A850QEQ0"/>
<evidence type="ECO:0000313" key="6">
    <source>
        <dbReference type="Proteomes" id="UP000588051"/>
    </source>
</evidence>
<name>A0A850QEQ0_9BURK</name>
<keyword evidence="6" id="KW-1185">Reference proteome</keyword>
<evidence type="ECO:0000256" key="3">
    <source>
        <dbReference type="ARBA" id="ARBA00038502"/>
    </source>
</evidence>
<dbReference type="InterPro" id="IPR016181">
    <property type="entry name" value="Acyl_CoA_acyltransferase"/>
</dbReference>
<proteinExistence type="inferred from homology"/>
<dbReference type="GO" id="GO:0008999">
    <property type="term" value="F:protein-N-terminal-alanine acetyltransferase activity"/>
    <property type="evidence" value="ECO:0007669"/>
    <property type="project" value="TreeGrafter"/>
</dbReference>
<dbReference type="Proteomes" id="UP000588051">
    <property type="component" value="Unassembled WGS sequence"/>
</dbReference>
<dbReference type="PROSITE" id="PS51186">
    <property type="entry name" value="GNAT"/>
    <property type="match status" value="1"/>
</dbReference>
<gene>
    <name evidence="5" type="ORF">HV832_09425</name>
</gene>
<dbReference type="GO" id="GO:0005737">
    <property type="term" value="C:cytoplasm"/>
    <property type="evidence" value="ECO:0007669"/>
    <property type="project" value="TreeGrafter"/>
</dbReference>
<reference evidence="5 6" key="1">
    <citation type="submission" date="2020-06" db="EMBL/GenBank/DDBJ databases">
        <authorList>
            <person name="Qiu C."/>
            <person name="Liu Z."/>
        </authorList>
    </citation>
    <scope>NUCLEOTIDE SEQUENCE [LARGE SCALE GENOMIC DNA]</scope>
    <source>
        <strain evidence="5 6">EM 1</strain>
    </source>
</reference>
<dbReference type="PANTHER" id="PTHR43792">
    <property type="entry name" value="GNAT FAMILY, PUTATIVE (AFU_ORTHOLOGUE AFUA_3G00765)-RELATED-RELATED"/>
    <property type="match status" value="1"/>
</dbReference>
<comment type="similarity">
    <text evidence="3">Belongs to the acetyltransferase family. RimJ subfamily.</text>
</comment>
<sequence length="189" mass="21441">MISSARLHIRLAHTDDSTALLAFELENRRHFEQWIASRGAAFYTPDNVRESLRQAQWQAQAQQELHYLAWYGDEIVGRITLRGIEKKDYFRATLGYRFSARHGGQGYATEAVSAVAHHAFATLGLWRIEAMVIADNHSSLAIMRKCGFTQFGHAHSALLRNGKWMDLLYFERHANHSEDVAVGSASPDQ</sequence>
<dbReference type="EMBL" id="JABXYJ010000005">
    <property type="protein sequence ID" value="NVO78051.1"/>
    <property type="molecule type" value="Genomic_DNA"/>
</dbReference>
<dbReference type="InterPro" id="IPR051531">
    <property type="entry name" value="N-acetyltransferase"/>
</dbReference>
<evidence type="ECO:0000259" key="4">
    <source>
        <dbReference type="PROSITE" id="PS51186"/>
    </source>
</evidence>
<feature type="domain" description="N-acetyltransferase" evidence="4">
    <location>
        <begin position="21"/>
        <end position="166"/>
    </location>
</feature>
<dbReference type="Pfam" id="PF13302">
    <property type="entry name" value="Acetyltransf_3"/>
    <property type="match status" value="1"/>
</dbReference>
<comment type="caution">
    <text evidence="5">The sequence shown here is derived from an EMBL/GenBank/DDBJ whole genome shotgun (WGS) entry which is preliminary data.</text>
</comment>